<name>A0AAQ3K2D0_9LILI</name>
<organism evidence="1 2">
    <name type="scientific">Canna indica</name>
    <name type="common">Indian-shot</name>
    <dbReference type="NCBI Taxonomy" id="4628"/>
    <lineage>
        <taxon>Eukaryota</taxon>
        <taxon>Viridiplantae</taxon>
        <taxon>Streptophyta</taxon>
        <taxon>Embryophyta</taxon>
        <taxon>Tracheophyta</taxon>
        <taxon>Spermatophyta</taxon>
        <taxon>Magnoliopsida</taxon>
        <taxon>Liliopsida</taxon>
        <taxon>Zingiberales</taxon>
        <taxon>Cannaceae</taxon>
        <taxon>Canna</taxon>
    </lineage>
</organism>
<evidence type="ECO:0000313" key="2">
    <source>
        <dbReference type="Proteomes" id="UP001327560"/>
    </source>
</evidence>
<reference evidence="1 2" key="1">
    <citation type="submission" date="2023-10" db="EMBL/GenBank/DDBJ databases">
        <title>Chromosome-scale genome assembly provides insights into flower coloration mechanisms of Canna indica.</title>
        <authorList>
            <person name="Li C."/>
        </authorList>
    </citation>
    <scope>NUCLEOTIDE SEQUENCE [LARGE SCALE GENOMIC DNA]</scope>
    <source>
        <tissue evidence="1">Flower</tissue>
    </source>
</reference>
<sequence length="173" mass="18965">MHGRWRAIVGNLSLYPQLGLLAAQSRVGRLDDVALPNLGRCIPRSPSARTHCLSLSGGAMSRRPDQPAPKVGKRGLKARAWVHAISFFYNACMFLVQWDEVANIDQPERVSPWEIEPFSAAQLSREEILSPPPPPPPSSSLETLEAVITGRACDFTSVQVLAIMIDSWSPPGR</sequence>
<gene>
    <name evidence="1" type="ORF">Cni_G07573</name>
</gene>
<dbReference type="AlphaFoldDB" id="A0AAQ3K2D0"/>
<proteinExistence type="predicted"/>
<dbReference type="EMBL" id="CP136891">
    <property type="protein sequence ID" value="WOK98861.1"/>
    <property type="molecule type" value="Genomic_DNA"/>
</dbReference>
<keyword evidence="2" id="KW-1185">Reference proteome</keyword>
<accession>A0AAQ3K2D0</accession>
<evidence type="ECO:0000313" key="1">
    <source>
        <dbReference type="EMBL" id="WOK98861.1"/>
    </source>
</evidence>
<dbReference type="Proteomes" id="UP001327560">
    <property type="component" value="Chromosome 2"/>
</dbReference>
<dbReference type="Gene3D" id="2.30.30.1040">
    <property type="match status" value="1"/>
</dbReference>
<protein>
    <submittedName>
        <fullName evidence="1">Uncharacterized protein</fullName>
    </submittedName>
</protein>